<evidence type="ECO:0000313" key="2">
    <source>
        <dbReference type="Proteomes" id="UP000094271"/>
    </source>
</evidence>
<dbReference type="AlphaFoldDB" id="A0A1E3ULL1"/>
<evidence type="ECO:0000313" key="1">
    <source>
        <dbReference type="EMBL" id="ODR52385.1"/>
    </source>
</evidence>
<dbReference type="EMBL" id="MEHA01000006">
    <property type="protein sequence ID" value="ODR52385.1"/>
    <property type="molecule type" value="Genomic_DNA"/>
</dbReference>
<proteinExistence type="predicted"/>
<dbReference type="Proteomes" id="UP000094271">
    <property type="component" value="Unassembled WGS sequence"/>
</dbReference>
<dbReference type="OrthoDB" id="360281at2"/>
<comment type="caution">
    <text evidence="1">The sequence shown here is derived from an EMBL/GenBank/DDBJ whole genome shotgun (WGS) entry which is preliminary data.</text>
</comment>
<reference evidence="1 2" key="1">
    <citation type="submission" date="2016-08" db="EMBL/GenBank/DDBJ databases">
        <authorList>
            <person name="Seilhamer J.J."/>
        </authorList>
    </citation>
    <scope>NUCLEOTIDE SEQUENCE [LARGE SCALE GENOMIC DNA]</scope>
    <source>
        <strain evidence="1 2">NML150140-1</strain>
    </source>
</reference>
<protein>
    <submittedName>
        <fullName evidence="1">Uncharacterized protein</fullName>
    </submittedName>
</protein>
<organism evidence="1 2">
    <name type="scientific">Eisenbergiella tayi</name>
    <dbReference type="NCBI Taxonomy" id="1432052"/>
    <lineage>
        <taxon>Bacteria</taxon>
        <taxon>Bacillati</taxon>
        <taxon>Bacillota</taxon>
        <taxon>Clostridia</taxon>
        <taxon>Lachnospirales</taxon>
        <taxon>Lachnospiraceae</taxon>
        <taxon>Eisenbergiella</taxon>
    </lineage>
</organism>
<gene>
    <name evidence="1" type="ORF">BEI59_10025</name>
</gene>
<accession>A0A1E3ULL1</accession>
<sequence>MGAQQRMEWIERIKRKRRCKVHFDSGSFRVYGCLAAPVHMIPDVIPINREFDFYLQSNYDVYLLRLVNSTEKTGDICPAGKDGIIYIICRLPIQKDTLPKDIEMVLRALEPFGFLNLHNPKHGIAFEIKG</sequence>
<name>A0A1E3ULL1_9FIRM</name>